<dbReference type="HOGENOM" id="CLU_363650_0_0_10"/>
<proteinExistence type="predicted"/>
<dbReference type="AlphaFoldDB" id="H6L4D9"/>
<dbReference type="EMBL" id="CP002831">
    <property type="protein sequence ID" value="AFC22818.1"/>
    <property type="molecule type" value="Genomic_DNA"/>
</dbReference>
<feature type="signal peptide" evidence="1">
    <location>
        <begin position="1"/>
        <end position="21"/>
    </location>
</feature>
<dbReference type="OrthoDB" id="9785698at2"/>
<dbReference type="Proteomes" id="UP000007519">
    <property type="component" value="Chromosome"/>
</dbReference>
<name>H6L4D9_SAPGL</name>
<evidence type="ECO:0000313" key="2">
    <source>
        <dbReference type="EMBL" id="AFC22818.1"/>
    </source>
</evidence>
<protein>
    <recommendedName>
        <fullName evidence="4">DUF3857 domain-containing protein</fullName>
    </recommendedName>
</protein>
<reference evidence="2 3" key="1">
    <citation type="journal article" date="2012" name="Stand. Genomic Sci.">
        <title>Complete genome sequencing and analysis of Saprospira grandis str. Lewin, a predatory marine bacterium.</title>
        <authorList>
            <person name="Saw J.H."/>
            <person name="Yuryev A."/>
            <person name="Kanbe M."/>
            <person name="Hou S."/>
            <person name="Young A.G."/>
            <person name="Aizawa S."/>
            <person name="Alam M."/>
        </authorList>
    </citation>
    <scope>NUCLEOTIDE SEQUENCE [LARGE SCALE GENOMIC DNA]</scope>
    <source>
        <strain evidence="2 3">Lewin</strain>
    </source>
</reference>
<evidence type="ECO:0008006" key="4">
    <source>
        <dbReference type="Google" id="ProtNLM"/>
    </source>
</evidence>
<organism evidence="2 3">
    <name type="scientific">Saprospira grandis (strain Lewin)</name>
    <dbReference type="NCBI Taxonomy" id="984262"/>
    <lineage>
        <taxon>Bacteria</taxon>
        <taxon>Pseudomonadati</taxon>
        <taxon>Bacteroidota</taxon>
        <taxon>Saprospiria</taxon>
        <taxon>Saprospirales</taxon>
        <taxon>Saprospiraceae</taxon>
        <taxon>Saprospira</taxon>
    </lineage>
</organism>
<keyword evidence="3" id="KW-1185">Reference proteome</keyword>
<gene>
    <name evidence="2" type="ordered locus">SGRA_0073</name>
</gene>
<sequence>MKVFFTLFFVVSSCFYGSLWAQEKMDLLDQKLEVRNFKFEQNIEMSDKGTKGIMFSFECKYPSNSRYLLTYKQQLSARKYGQEVFSDSSSYLVLKPNEWQKRRRFVAYRDLAVAAGPQEEIEFIYEVPGLLKYRNTISYTQPQTYSILFQMEQAEVKRTARLLDPGSPKEGAPDVYWTISTNGSDYPVYSSKLQPNSYEAPAEEAQFFALEGEELYINFYDEDGLEDDFLGRLPLAAASKDLRKSQKGEMFGQIKRLNYTIGLSKRSRQPISTYIQDDFIYEGRRGVKLVLEYFLPKSLRGQKMRPDFVFSDVEGKKVKIPLFYSLVEGQAQPGELMELPENGRLSYFIPHYAWNSSIKKIEFYFDGGGQNIVEAAPYIFLQPLEFPPYMYYSGTFVEEDVDYEGAKGIKISFSYAVKDVHQYSKLRINFENLKGQPLVQTVYPMQELPKDSLPTSLLHGVYEQPNMKAKDSLAFFIPYLDLDDPQVRLKMSLIPDLEIPIINERSPLIERPDTLTDLLLEEELAMDRVQNNDFGYVVTLKAKLPRLYRGRAMLLLDGLRNGVDFIGYNTVGEGLVEIGQDSFALALDSSQIHVLFPHRRLLANEKVALSYQFVDRKTGEVLLAEQKSESKLPKTLHNVSFQIDLQSLKWMTDSLQLDSAQTKTNWKYEIMVGNEVQMSKTLPALFKGKTVKEQFKRSLRAHREDRIQIYLEEKTGENPLRIPIWSGDLGQLLQAKGSSKAVDQSPVKKAKIKLRLKRSERKIVKIKG</sequence>
<dbReference type="KEGG" id="sgn:SGRA_0073"/>
<accession>H6L4D9</accession>
<evidence type="ECO:0000313" key="3">
    <source>
        <dbReference type="Proteomes" id="UP000007519"/>
    </source>
</evidence>
<feature type="chain" id="PRO_5003604623" description="DUF3857 domain-containing protein" evidence="1">
    <location>
        <begin position="22"/>
        <end position="768"/>
    </location>
</feature>
<dbReference type="RefSeq" id="WP_014373070.1">
    <property type="nucleotide sequence ID" value="NC_016940.1"/>
</dbReference>
<keyword evidence="1" id="KW-0732">Signal</keyword>
<evidence type="ECO:0000256" key="1">
    <source>
        <dbReference type="SAM" id="SignalP"/>
    </source>
</evidence>